<evidence type="ECO:0000313" key="5">
    <source>
        <dbReference type="Proteomes" id="UP000199150"/>
    </source>
</evidence>
<proteinExistence type="inferred from homology"/>
<sequence length="200" mass="21842">MSGGGDSTGRRILIINGNPARQRSSFSSALAQAYHDGAIEAGHVVHTVRLADLAFDPILHEGYQGVQPAEPDIAAVQAQITWAQHVVFIYPMWQFGIPALVKGFCERAFTPGFAYNVKAKNPMQAALLRGRSARLIQTMGMPQAFYEIVFRAHGGKAFRSLLSFCGFSPVRATYLGMVEQGQATRERHLARVRNLGGKAL</sequence>
<dbReference type="EMBL" id="FMTS01000006">
    <property type="protein sequence ID" value="SCW75615.1"/>
    <property type="molecule type" value="Genomic_DNA"/>
</dbReference>
<dbReference type="InterPro" id="IPR003680">
    <property type="entry name" value="Flavodoxin_fold"/>
</dbReference>
<evidence type="ECO:0000256" key="1">
    <source>
        <dbReference type="ARBA" id="ARBA00006252"/>
    </source>
</evidence>
<dbReference type="SUPFAM" id="SSF52218">
    <property type="entry name" value="Flavoproteins"/>
    <property type="match status" value="1"/>
</dbReference>
<dbReference type="Proteomes" id="UP000199150">
    <property type="component" value="Unassembled WGS sequence"/>
</dbReference>
<keyword evidence="2" id="KW-0560">Oxidoreductase</keyword>
<dbReference type="GO" id="GO:0005829">
    <property type="term" value="C:cytosol"/>
    <property type="evidence" value="ECO:0007669"/>
    <property type="project" value="TreeGrafter"/>
</dbReference>
<dbReference type="AlphaFoldDB" id="A0A1G4T473"/>
<dbReference type="PANTHER" id="PTHR10204">
    <property type="entry name" value="NAD P H OXIDOREDUCTASE-RELATED"/>
    <property type="match status" value="1"/>
</dbReference>
<dbReference type="GO" id="GO:0003955">
    <property type="term" value="F:NAD(P)H dehydrogenase (quinone) activity"/>
    <property type="evidence" value="ECO:0007669"/>
    <property type="project" value="TreeGrafter"/>
</dbReference>
<dbReference type="PANTHER" id="PTHR10204:SF34">
    <property type="entry name" value="NAD(P)H DEHYDROGENASE [QUINONE] 1 ISOFORM 1"/>
    <property type="match status" value="1"/>
</dbReference>
<comment type="similarity">
    <text evidence="1">Belongs to the NAD(P)H dehydrogenase (quinone) family.</text>
</comment>
<dbReference type="InterPro" id="IPR029039">
    <property type="entry name" value="Flavoprotein-like_sf"/>
</dbReference>
<evidence type="ECO:0000256" key="2">
    <source>
        <dbReference type="ARBA" id="ARBA00023002"/>
    </source>
</evidence>
<feature type="domain" description="Flavodoxin-like fold" evidence="3">
    <location>
        <begin position="11"/>
        <end position="193"/>
    </location>
</feature>
<protein>
    <submittedName>
        <fullName evidence="4">Putative NADPH-quinone reductase (Modulator of drug activity B)</fullName>
    </submittedName>
</protein>
<gene>
    <name evidence="4" type="ORF">SAMN02927928_3189</name>
</gene>
<keyword evidence="5" id="KW-1185">Reference proteome</keyword>
<reference evidence="5" key="1">
    <citation type="submission" date="2016-10" db="EMBL/GenBank/DDBJ databases">
        <authorList>
            <person name="Varghese N."/>
            <person name="Submissions S."/>
        </authorList>
    </citation>
    <scope>NUCLEOTIDE SEQUENCE [LARGE SCALE GENOMIC DNA]</scope>
    <source>
        <strain evidence="5">CGMCC 1.3431</strain>
    </source>
</reference>
<dbReference type="Pfam" id="PF02525">
    <property type="entry name" value="Flavodoxin_2"/>
    <property type="match status" value="1"/>
</dbReference>
<dbReference type="OrthoDB" id="9798454at2"/>
<dbReference type="InterPro" id="IPR051545">
    <property type="entry name" value="NAD(P)H_dehydrogenase_qn"/>
</dbReference>
<accession>A0A1G4T473</accession>
<evidence type="ECO:0000259" key="3">
    <source>
        <dbReference type="Pfam" id="PF02525"/>
    </source>
</evidence>
<dbReference type="Gene3D" id="3.40.50.360">
    <property type="match status" value="1"/>
</dbReference>
<dbReference type="RefSeq" id="WP_090649970.1">
    <property type="nucleotide sequence ID" value="NZ_CBCRYE010000005.1"/>
</dbReference>
<name>A0A1G4T473_9CAUL</name>
<organism evidence="4 5">
    <name type="scientific">Asticcacaulis taihuensis</name>
    <dbReference type="NCBI Taxonomy" id="260084"/>
    <lineage>
        <taxon>Bacteria</taxon>
        <taxon>Pseudomonadati</taxon>
        <taxon>Pseudomonadota</taxon>
        <taxon>Alphaproteobacteria</taxon>
        <taxon>Caulobacterales</taxon>
        <taxon>Caulobacteraceae</taxon>
        <taxon>Asticcacaulis</taxon>
    </lineage>
</organism>
<dbReference type="STRING" id="260084.SAMN02927928_3189"/>
<evidence type="ECO:0000313" key="4">
    <source>
        <dbReference type="EMBL" id="SCW75615.1"/>
    </source>
</evidence>